<dbReference type="InterPro" id="IPR020846">
    <property type="entry name" value="MFS_dom"/>
</dbReference>
<dbReference type="AlphaFoldDB" id="A0A5C8PCV6"/>
<dbReference type="Proteomes" id="UP000321638">
    <property type="component" value="Unassembled WGS sequence"/>
</dbReference>
<feature type="transmembrane region" description="Helical" evidence="7">
    <location>
        <begin position="166"/>
        <end position="192"/>
    </location>
</feature>
<evidence type="ECO:0000256" key="7">
    <source>
        <dbReference type="SAM" id="Phobius"/>
    </source>
</evidence>
<name>A0A5C8PCV6_9HYPH</name>
<keyword evidence="2" id="KW-0813">Transport</keyword>
<feature type="transmembrane region" description="Helical" evidence="7">
    <location>
        <begin position="359"/>
        <end position="379"/>
    </location>
</feature>
<keyword evidence="4 7" id="KW-0812">Transmembrane</keyword>
<dbReference type="Gene3D" id="1.20.1250.20">
    <property type="entry name" value="MFS general substrate transporter like domains"/>
    <property type="match status" value="1"/>
</dbReference>
<feature type="transmembrane region" description="Helical" evidence="7">
    <location>
        <begin position="330"/>
        <end position="353"/>
    </location>
</feature>
<dbReference type="OrthoDB" id="9807274at2"/>
<evidence type="ECO:0000256" key="1">
    <source>
        <dbReference type="ARBA" id="ARBA00004651"/>
    </source>
</evidence>
<gene>
    <name evidence="9" type="ORF">FHP25_32455</name>
</gene>
<feature type="transmembrane region" description="Helical" evidence="7">
    <location>
        <begin position="269"/>
        <end position="290"/>
    </location>
</feature>
<dbReference type="GO" id="GO:0022857">
    <property type="term" value="F:transmembrane transporter activity"/>
    <property type="evidence" value="ECO:0007669"/>
    <property type="project" value="InterPro"/>
</dbReference>
<sequence length="512" mass="52377">MAQTTAARASRRDWVGLAVLMLPCLLVSMDLTVLNLAVPHLSADLKPSSAQLLWIVDIYGFLIAGCLITMGTLGDRIGRRRLLLVGAAAFGAASVLAAFSTSADMLVVTRAVLGIAGATLMPSTLSLIRNMFHDPAQRTLAIGIWTTSFSVGGALGPLIGGMLLEHFWWGSVLLVAVPPMVLLLALGPWLLPEFSDPGHHRYDIASALLSLAAVLAVVYGIKRIAEDGPDWIAALSIAVGASIGILFVRRQARLPEPLIDLRLFRIPAFSAALGTNMAGFLAMFGISFLLAQYLQLVIGLTPLQAGLWSVPSSVGYTLGSMLTPWLARRFSAATVVGGGLLVAAVGFGALAGLGHSPGLALVVAGSVVFAVGLAPVYILTTDMIVATAPAERAGAASAISETGTELGGALGIALLGSIATAAYRSAMSQAVATGGIPPEVTETARATLGGALAAASRLPLPAGADLLATARDAFTHALQTASLISAAVMIATAVVAMLALHPRPSAVPGQGL</sequence>
<keyword evidence="5 7" id="KW-1133">Transmembrane helix</keyword>
<comment type="caution">
    <text evidence="9">The sequence shown here is derived from an EMBL/GenBank/DDBJ whole genome shotgun (WGS) entry which is preliminary data.</text>
</comment>
<evidence type="ECO:0000259" key="8">
    <source>
        <dbReference type="PROSITE" id="PS50850"/>
    </source>
</evidence>
<evidence type="ECO:0000256" key="6">
    <source>
        <dbReference type="ARBA" id="ARBA00023136"/>
    </source>
</evidence>
<dbReference type="PROSITE" id="PS50850">
    <property type="entry name" value="MFS"/>
    <property type="match status" value="1"/>
</dbReference>
<dbReference type="RefSeq" id="WP_147851161.1">
    <property type="nucleotide sequence ID" value="NZ_VDUZ01000051.1"/>
</dbReference>
<keyword evidence="6 7" id="KW-0472">Membrane</keyword>
<feature type="transmembrane region" description="Helical" evidence="7">
    <location>
        <begin position="231"/>
        <end position="248"/>
    </location>
</feature>
<dbReference type="PANTHER" id="PTHR42718">
    <property type="entry name" value="MAJOR FACILITATOR SUPERFAMILY MULTIDRUG TRANSPORTER MFSC"/>
    <property type="match status" value="1"/>
</dbReference>
<comment type="subcellular location">
    <subcellularLocation>
        <location evidence="1">Cell membrane</location>
        <topology evidence="1">Multi-pass membrane protein</topology>
    </subcellularLocation>
</comment>
<accession>A0A5C8PCV6</accession>
<dbReference type="Gene3D" id="1.20.1720.10">
    <property type="entry name" value="Multidrug resistance protein D"/>
    <property type="match status" value="1"/>
</dbReference>
<protein>
    <submittedName>
        <fullName evidence="9">MFS transporter</fullName>
    </submittedName>
</protein>
<feature type="transmembrane region" description="Helical" evidence="7">
    <location>
        <begin position="481"/>
        <end position="500"/>
    </location>
</feature>
<organism evidence="9 10">
    <name type="scientific">Vineibacter terrae</name>
    <dbReference type="NCBI Taxonomy" id="2586908"/>
    <lineage>
        <taxon>Bacteria</taxon>
        <taxon>Pseudomonadati</taxon>
        <taxon>Pseudomonadota</taxon>
        <taxon>Alphaproteobacteria</taxon>
        <taxon>Hyphomicrobiales</taxon>
        <taxon>Vineibacter</taxon>
    </lineage>
</organism>
<dbReference type="InterPro" id="IPR036259">
    <property type="entry name" value="MFS_trans_sf"/>
</dbReference>
<dbReference type="GO" id="GO:0005886">
    <property type="term" value="C:plasma membrane"/>
    <property type="evidence" value="ECO:0007669"/>
    <property type="project" value="UniProtKB-SubCell"/>
</dbReference>
<evidence type="ECO:0000313" key="10">
    <source>
        <dbReference type="Proteomes" id="UP000321638"/>
    </source>
</evidence>
<dbReference type="CDD" id="cd17321">
    <property type="entry name" value="MFS_MMR_MDR_like"/>
    <property type="match status" value="1"/>
</dbReference>
<feature type="transmembrane region" description="Helical" evidence="7">
    <location>
        <begin position="140"/>
        <end position="160"/>
    </location>
</feature>
<proteinExistence type="predicted"/>
<keyword evidence="3" id="KW-1003">Cell membrane</keyword>
<feature type="transmembrane region" description="Helical" evidence="7">
    <location>
        <begin position="14"/>
        <end position="38"/>
    </location>
</feature>
<dbReference type="SUPFAM" id="SSF103473">
    <property type="entry name" value="MFS general substrate transporter"/>
    <property type="match status" value="1"/>
</dbReference>
<evidence type="ECO:0000256" key="4">
    <source>
        <dbReference type="ARBA" id="ARBA00022692"/>
    </source>
</evidence>
<feature type="transmembrane region" description="Helical" evidence="7">
    <location>
        <begin position="107"/>
        <end position="128"/>
    </location>
</feature>
<dbReference type="InterPro" id="IPR011701">
    <property type="entry name" value="MFS"/>
</dbReference>
<evidence type="ECO:0000313" key="9">
    <source>
        <dbReference type="EMBL" id="TXL70937.1"/>
    </source>
</evidence>
<evidence type="ECO:0000256" key="2">
    <source>
        <dbReference type="ARBA" id="ARBA00022448"/>
    </source>
</evidence>
<dbReference type="EMBL" id="VDUZ01000051">
    <property type="protein sequence ID" value="TXL70937.1"/>
    <property type="molecule type" value="Genomic_DNA"/>
</dbReference>
<keyword evidence="10" id="KW-1185">Reference proteome</keyword>
<evidence type="ECO:0000256" key="3">
    <source>
        <dbReference type="ARBA" id="ARBA00022475"/>
    </source>
</evidence>
<dbReference type="Pfam" id="PF07690">
    <property type="entry name" value="MFS_1"/>
    <property type="match status" value="1"/>
</dbReference>
<reference evidence="9 10" key="1">
    <citation type="submission" date="2019-06" db="EMBL/GenBank/DDBJ databases">
        <title>New taxonomy in bacterial strain CC-CFT640, isolated from vineyard.</title>
        <authorList>
            <person name="Lin S.-Y."/>
            <person name="Tsai C.-F."/>
            <person name="Young C.-C."/>
        </authorList>
    </citation>
    <scope>NUCLEOTIDE SEQUENCE [LARGE SCALE GENOMIC DNA]</scope>
    <source>
        <strain evidence="9 10">CC-CFT640</strain>
    </source>
</reference>
<feature type="transmembrane region" description="Helical" evidence="7">
    <location>
        <begin position="82"/>
        <end position="101"/>
    </location>
</feature>
<feature type="transmembrane region" description="Helical" evidence="7">
    <location>
        <begin position="204"/>
        <end position="225"/>
    </location>
</feature>
<dbReference type="PANTHER" id="PTHR42718:SF47">
    <property type="entry name" value="METHYL VIOLOGEN RESISTANCE PROTEIN SMVA"/>
    <property type="match status" value="1"/>
</dbReference>
<feature type="transmembrane region" description="Helical" evidence="7">
    <location>
        <begin position="50"/>
        <end position="70"/>
    </location>
</feature>
<evidence type="ECO:0000256" key="5">
    <source>
        <dbReference type="ARBA" id="ARBA00022989"/>
    </source>
</evidence>
<feature type="transmembrane region" description="Helical" evidence="7">
    <location>
        <begin position="296"/>
        <end position="318"/>
    </location>
</feature>
<feature type="domain" description="Major facilitator superfamily (MFS) profile" evidence="8">
    <location>
        <begin position="16"/>
        <end position="504"/>
    </location>
</feature>